<feature type="transmembrane region" description="Helical" evidence="6">
    <location>
        <begin position="302"/>
        <end position="319"/>
    </location>
</feature>
<evidence type="ECO:0000256" key="1">
    <source>
        <dbReference type="ARBA" id="ARBA00004651"/>
    </source>
</evidence>
<dbReference type="AlphaFoldDB" id="A0A561UBM9"/>
<accession>A0A561UBM9</accession>
<evidence type="ECO:0000313" key="8">
    <source>
        <dbReference type="Proteomes" id="UP000317940"/>
    </source>
</evidence>
<evidence type="ECO:0000256" key="4">
    <source>
        <dbReference type="ARBA" id="ARBA00022989"/>
    </source>
</evidence>
<dbReference type="Proteomes" id="UP000317940">
    <property type="component" value="Unassembled WGS sequence"/>
</dbReference>
<reference evidence="7 8" key="1">
    <citation type="submission" date="2019-06" db="EMBL/GenBank/DDBJ databases">
        <title>Sequencing the genomes of 1000 actinobacteria strains.</title>
        <authorList>
            <person name="Klenk H.-P."/>
        </authorList>
    </citation>
    <scope>NUCLEOTIDE SEQUENCE [LARGE SCALE GENOMIC DNA]</scope>
    <source>
        <strain evidence="7 8">DSM 44826</strain>
    </source>
</reference>
<name>A0A561UBM9_9ACTN</name>
<keyword evidence="2" id="KW-1003">Cell membrane</keyword>
<evidence type="ECO:0000256" key="5">
    <source>
        <dbReference type="ARBA" id="ARBA00023136"/>
    </source>
</evidence>
<dbReference type="PANTHER" id="PTHR23513:SF11">
    <property type="entry name" value="STAPHYLOFERRIN A TRANSPORTER"/>
    <property type="match status" value="1"/>
</dbReference>
<feature type="transmembrane region" description="Helical" evidence="6">
    <location>
        <begin position="387"/>
        <end position="404"/>
    </location>
</feature>
<keyword evidence="3 6" id="KW-0812">Transmembrane</keyword>
<protein>
    <submittedName>
        <fullName evidence="7">Putative MFS family arabinose efflux permease</fullName>
    </submittedName>
</protein>
<feature type="transmembrane region" description="Helical" evidence="6">
    <location>
        <begin position="360"/>
        <end position="381"/>
    </location>
</feature>
<feature type="transmembrane region" description="Helical" evidence="6">
    <location>
        <begin position="160"/>
        <end position="176"/>
    </location>
</feature>
<dbReference type="EMBL" id="VIWT01000001">
    <property type="protein sequence ID" value="TWF96764.1"/>
    <property type="molecule type" value="Genomic_DNA"/>
</dbReference>
<feature type="transmembrane region" description="Helical" evidence="6">
    <location>
        <begin position="59"/>
        <end position="83"/>
    </location>
</feature>
<keyword evidence="4 6" id="KW-1133">Transmembrane helix</keyword>
<dbReference type="PANTHER" id="PTHR23513">
    <property type="entry name" value="INTEGRAL MEMBRANE EFFLUX PROTEIN-RELATED"/>
    <property type="match status" value="1"/>
</dbReference>
<organism evidence="7 8">
    <name type="scientific">Kitasatospora viridis</name>
    <dbReference type="NCBI Taxonomy" id="281105"/>
    <lineage>
        <taxon>Bacteria</taxon>
        <taxon>Bacillati</taxon>
        <taxon>Actinomycetota</taxon>
        <taxon>Actinomycetes</taxon>
        <taxon>Kitasatosporales</taxon>
        <taxon>Streptomycetaceae</taxon>
        <taxon>Kitasatospora</taxon>
    </lineage>
</organism>
<dbReference type="GO" id="GO:0022857">
    <property type="term" value="F:transmembrane transporter activity"/>
    <property type="evidence" value="ECO:0007669"/>
    <property type="project" value="InterPro"/>
</dbReference>
<feature type="transmembrane region" description="Helical" evidence="6">
    <location>
        <begin position="90"/>
        <end position="111"/>
    </location>
</feature>
<dbReference type="InterPro" id="IPR011701">
    <property type="entry name" value="MFS"/>
</dbReference>
<dbReference type="RefSeq" id="WP_145903074.1">
    <property type="nucleotide sequence ID" value="NZ_BAAAMZ010000004.1"/>
</dbReference>
<sequence length="420" mass="41629">MTTSTAHATSTTRRTGYREVLANPVFRTLWVTGALAVAADGLRITTFSMLVFASTHSPLLGALAFGVGFAPQLLGSLLLGALADRGRPRALLMTGHLLAAAVALLIALLALPVALALALVAAVCALTPVFGAAGTRLVAAELDGDAYVLGRSLTNMASSGAQLVGLACAGAVVSLLGPRGALALSAAGYLAAALTVRLRLPAAAPAPAPAPTATATGGRLLSGSWHGARALLADRPVRVVLLAQWLPSGFAAGAEALVVPYTGQRGLPVGVAALLLGALPVGMLLGDLLVGRLLRPATRERSVAALTALLGLPLTAFALRPGAVTAALLLGASGLGFAYGLGLQARFLAALPTERQGQGFSLLSAGLMTVQGIGPVLAGAAAQGSSAAGAMSGAGLAVLLTAAWQRQALKGSTSARPKSG</sequence>
<proteinExistence type="predicted"/>
<evidence type="ECO:0000256" key="6">
    <source>
        <dbReference type="SAM" id="Phobius"/>
    </source>
</evidence>
<dbReference type="GO" id="GO:0005886">
    <property type="term" value="C:plasma membrane"/>
    <property type="evidence" value="ECO:0007669"/>
    <property type="project" value="UniProtKB-SubCell"/>
</dbReference>
<dbReference type="SUPFAM" id="SSF103473">
    <property type="entry name" value="MFS general substrate transporter"/>
    <property type="match status" value="1"/>
</dbReference>
<dbReference type="InterPro" id="IPR036259">
    <property type="entry name" value="MFS_trans_sf"/>
</dbReference>
<dbReference type="Pfam" id="PF07690">
    <property type="entry name" value="MFS_1"/>
    <property type="match status" value="1"/>
</dbReference>
<evidence type="ECO:0000256" key="2">
    <source>
        <dbReference type="ARBA" id="ARBA00022475"/>
    </source>
</evidence>
<evidence type="ECO:0000256" key="3">
    <source>
        <dbReference type="ARBA" id="ARBA00022692"/>
    </source>
</evidence>
<keyword evidence="8" id="KW-1185">Reference proteome</keyword>
<keyword evidence="5 6" id="KW-0472">Membrane</keyword>
<feature type="transmembrane region" description="Helical" evidence="6">
    <location>
        <begin position="325"/>
        <end position="348"/>
    </location>
</feature>
<comment type="subcellular location">
    <subcellularLocation>
        <location evidence="1">Cell membrane</location>
        <topology evidence="1">Multi-pass membrane protein</topology>
    </subcellularLocation>
</comment>
<dbReference type="Gene3D" id="1.20.1250.20">
    <property type="entry name" value="MFS general substrate transporter like domains"/>
    <property type="match status" value="1"/>
</dbReference>
<feature type="transmembrane region" description="Helical" evidence="6">
    <location>
        <begin position="20"/>
        <end position="39"/>
    </location>
</feature>
<comment type="caution">
    <text evidence="7">The sequence shown here is derived from an EMBL/GenBank/DDBJ whole genome shotgun (WGS) entry which is preliminary data.</text>
</comment>
<dbReference type="OrthoDB" id="3227279at2"/>
<feature type="transmembrane region" description="Helical" evidence="6">
    <location>
        <begin position="267"/>
        <end position="290"/>
    </location>
</feature>
<gene>
    <name evidence="7" type="ORF">FHX73_11536</name>
</gene>
<feature type="transmembrane region" description="Helical" evidence="6">
    <location>
        <begin position="117"/>
        <end position="139"/>
    </location>
</feature>
<evidence type="ECO:0000313" key="7">
    <source>
        <dbReference type="EMBL" id="TWF96764.1"/>
    </source>
</evidence>